<dbReference type="Gene3D" id="3.40.640.10">
    <property type="entry name" value="Type I PLP-dependent aspartate aminotransferase-like (Major domain)"/>
    <property type="match status" value="1"/>
</dbReference>
<dbReference type="PANTHER" id="PTHR45677:SF10">
    <property type="entry name" value="GLUTAMATE DECARBOXYLASE"/>
    <property type="match status" value="1"/>
</dbReference>
<organism evidence="9 10">
    <name type="scientific">Macrostomum lignano</name>
    <dbReference type="NCBI Taxonomy" id="282301"/>
    <lineage>
        <taxon>Eukaryota</taxon>
        <taxon>Metazoa</taxon>
        <taxon>Spiralia</taxon>
        <taxon>Lophotrochozoa</taxon>
        <taxon>Platyhelminthes</taxon>
        <taxon>Rhabditophora</taxon>
        <taxon>Macrostomorpha</taxon>
        <taxon>Macrostomida</taxon>
        <taxon>Macrostomidae</taxon>
        <taxon>Macrostomum</taxon>
    </lineage>
</organism>
<feature type="compositionally biased region" description="Polar residues" evidence="8">
    <location>
        <begin position="36"/>
        <end position="50"/>
    </location>
</feature>
<dbReference type="OrthoDB" id="392571at2759"/>
<dbReference type="CDD" id="cd06450">
    <property type="entry name" value="DOPA_deC_like"/>
    <property type="match status" value="1"/>
</dbReference>
<feature type="compositionally biased region" description="Basic and acidic residues" evidence="8">
    <location>
        <begin position="172"/>
        <end position="188"/>
    </location>
</feature>
<comment type="subunit">
    <text evidence="3">Homodimer.</text>
</comment>
<proteinExistence type="inferred from homology"/>
<dbReference type="GO" id="GO:0030170">
    <property type="term" value="F:pyridoxal phosphate binding"/>
    <property type="evidence" value="ECO:0007669"/>
    <property type="project" value="InterPro"/>
</dbReference>
<dbReference type="GO" id="GO:0005737">
    <property type="term" value="C:cytoplasm"/>
    <property type="evidence" value="ECO:0007669"/>
    <property type="project" value="TreeGrafter"/>
</dbReference>
<evidence type="ECO:0000256" key="6">
    <source>
        <dbReference type="ARBA" id="ARBA00023239"/>
    </source>
</evidence>
<dbReference type="GO" id="GO:0009449">
    <property type="term" value="P:gamma-aminobutyric acid biosynthetic process"/>
    <property type="evidence" value="ECO:0007669"/>
    <property type="project" value="TreeGrafter"/>
</dbReference>
<dbReference type="InterPro" id="IPR015421">
    <property type="entry name" value="PyrdxlP-dep_Trfase_major"/>
</dbReference>
<dbReference type="SUPFAM" id="SSF53383">
    <property type="entry name" value="PLP-dependent transferases"/>
    <property type="match status" value="1"/>
</dbReference>
<dbReference type="GO" id="GO:0004351">
    <property type="term" value="F:glutamate decarboxylase activity"/>
    <property type="evidence" value="ECO:0007669"/>
    <property type="project" value="TreeGrafter"/>
</dbReference>
<feature type="region of interest" description="Disordered" evidence="8">
    <location>
        <begin position="1"/>
        <end position="50"/>
    </location>
</feature>
<keyword evidence="5 7" id="KW-0663">Pyridoxal phosphate</keyword>
<dbReference type="FunFam" id="3.40.640.10:FF:000016">
    <property type="entry name" value="Glutamate decarboxylase like 1"/>
    <property type="match status" value="1"/>
</dbReference>
<evidence type="ECO:0000256" key="8">
    <source>
        <dbReference type="SAM" id="MobiDB-lite"/>
    </source>
</evidence>
<evidence type="ECO:0000256" key="1">
    <source>
        <dbReference type="ARBA" id="ARBA00001933"/>
    </source>
</evidence>
<dbReference type="Pfam" id="PF00282">
    <property type="entry name" value="Pyridoxal_deC"/>
    <property type="match status" value="1"/>
</dbReference>
<evidence type="ECO:0000313" key="9">
    <source>
        <dbReference type="EMBL" id="PAA70934.1"/>
    </source>
</evidence>
<reference evidence="9 10" key="1">
    <citation type="submission" date="2017-06" db="EMBL/GenBank/DDBJ databases">
        <title>A platform for efficient transgenesis in Macrostomum lignano, a flatworm model organism for stem cell research.</title>
        <authorList>
            <person name="Berezikov E."/>
        </authorList>
    </citation>
    <scope>NUCLEOTIDE SEQUENCE [LARGE SCALE GENOMIC DNA]</scope>
    <source>
        <strain evidence="9">DV1</strain>
        <tissue evidence="9">Whole organism</tissue>
    </source>
</reference>
<dbReference type="Proteomes" id="UP000215902">
    <property type="component" value="Unassembled WGS sequence"/>
</dbReference>
<dbReference type="STRING" id="282301.A0A267FCJ6"/>
<evidence type="ECO:0000256" key="4">
    <source>
        <dbReference type="ARBA" id="ARBA00022793"/>
    </source>
</evidence>
<accession>A0A267FCJ6</accession>
<dbReference type="AlphaFoldDB" id="A0A267FCJ6"/>
<feature type="modified residue" description="N6-(pyridoxal phosphate)lysine" evidence="7">
    <location>
        <position position="503"/>
    </location>
</feature>
<evidence type="ECO:0000256" key="7">
    <source>
        <dbReference type="PIRSR" id="PIRSR602129-50"/>
    </source>
</evidence>
<evidence type="ECO:0000256" key="5">
    <source>
        <dbReference type="ARBA" id="ARBA00022898"/>
    </source>
</evidence>
<evidence type="ECO:0000313" key="10">
    <source>
        <dbReference type="Proteomes" id="UP000215902"/>
    </source>
</evidence>
<gene>
    <name evidence="9" type="ORF">BOX15_Mlig013230g1</name>
</gene>
<feature type="non-terminal residue" evidence="9">
    <location>
        <position position="1"/>
    </location>
</feature>
<keyword evidence="6" id="KW-0456">Lyase</keyword>
<keyword evidence="10" id="KW-1185">Reference proteome</keyword>
<comment type="caution">
    <text evidence="9">The sequence shown here is derived from an EMBL/GenBank/DDBJ whole genome shotgun (WGS) entry which is preliminary data.</text>
</comment>
<feature type="region of interest" description="Disordered" evidence="8">
    <location>
        <begin position="166"/>
        <end position="188"/>
    </location>
</feature>
<comment type="cofactor">
    <cofactor evidence="1 7">
        <name>pyridoxal 5'-phosphate</name>
        <dbReference type="ChEBI" id="CHEBI:597326"/>
    </cofactor>
</comment>
<protein>
    <recommendedName>
        <fullName evidence="11">Glutamate decarboxylase</fullName>
    </recommendedName>
</protein>
<dbReference type="InterPro" id="IPR015424">
    <property type="entry name" value="PyrdxlP-dep_Trfase"/>
</dbReference>
<evidence type="ECO:0000256" key="3">
    <source>
        <dbReference type="ARBA" id="ARBA00011738"/>
    </source>
</evidence>
<comment type="similarity">
    <text evidence="2">Belongs to the group II decarboxylase family.</text>
</comment>
<dbReference type="EMBL" id="NIVC01001195">
    <property type="protein sequence ID" value="PAA70934.1"/>
    <property type="molecule type" value="Genomic_DNA"/>
</dbReference>
<evidence type="ECO:0000256" key="2">
    <source>
        <dbReference type="ARBA" id="ARBA00009533"/>
    </source>
</evidence>
<keyword evidence="4" id="KW-0210">Decarboxylase</keyword>
<name>A0A267FCJ6_9PLAT</name>
<dbReference type="PANTHER" id="PTHR45677">
    <property type="entry name" value="GLUTAMATE DECARBOXYLASE-RELATED"/>
    <property type="match status" value="1"/>
</dbReference>
<dbReference type="InterPro" id="IPR002129">
    <property type="entry name" value="PyrdxlP-dep_de-COase"/>
</dbReference>
<sequence length="711" mass="78211">RTSRHPGRSPIIRGIPSTQNYFKLSEPTEAPKEMLSTLNSAKDNSPSNNIKGAAKAAAAAAASNQQQQLRSNQWAKSAGLRGRLSLDPGLLDFRPGTDGRVLDTVRLLRGRLAARHGDFLLAAAAAAGSAKEAEAMIKEATALEELPAETTAVAASAEVSAPTSGRSICGKKIGDGDGEEKRAEKGPGFEPDWSRFEGAFSKEMLPAEQGYEGTVSFITEVVDLLLEYLHRINDRSNKVLDFHHPHQLREALSHCLEIPVEPRDLEQILSDCKETLKYAVKTGHPRFFNQLSSGLDVIAMAGEWLTAATNTNMFTYEIAPVFVLMEEVTLQKMREHIGWESGDGILAPGGSISNLYAAMVARYNRFPEVKMRGMRAVPELAMFTSKDAHYSVKKSAAILGMGMDSVYLVDTDNRGKMLPEHLEQLIGLARSRGQEPFFVSATGGTTVLGAFDPLDAIADVCERHGLWFHVDTAWGGGVLLSQRHRHLLAGVQRADSVTWNPHKLMGVTLQCSVILLPERHIGLLQGCNGMQADYLFQQDKQYDVSYDTGDKSIQCGRRNDIFKLWLSWRAKGDEGYGEQVDYLIDLANYLCQQLKKRPGYEMVMEKPDFVNVCFWYVPEKFRSMKPGPERDSAINEVAPKVKALMMESGTTMVGYQPLGNLPNFFRMIVSNPAATEADIDFLLDCIEKYSAEIFDDQPDEAGIGGGGGPAQ</sequence>
<dbReference type="Gene3D" id="3.90.1150.170">
    <property type="match status" value="1"/>
</dbReference>
<evidence type="ECO:0008006" key="11">
    <source>
        <dbReference type="Google" id="ProtNLM"/>
    </source>
</evidence>